<dbReference type="InterPro" id="IPR000086">
    <property type="entry name" value="NUDIX_hydrolase_dom"/>
</dbReference>
<dbReference type="EMBL" id="JBHVZQ010000009">
    <property type="protein sequence ID" value="MFF1274525.1"/>
    <property type="molecule type" value="Genomic_DNA"/>
</dbReference>
<dbReference type="Pfam" id="PF00293">
    <property type="entry name" value="NUDIX"/>
    <property type="match status" value="1"/>
</dbReference>
<dbReference type="CDD" id="cd02883">
    <property type="entry name" value="NUDIX_Hydrolase"/>
    <property type="match status" value="1"/>
</dbReference>
<dbReference type="GO" id="GO:0016787">
    <property type="term" value="F:hydrolase activity"/>
    <property type="evidence" value="ECO:0007669"/>
    <property type="project" value="UniProtKB-KW"/>
</dbReference>
<keyword evidence="3" id="KW-1185">Reference proteome</keyword>
<dbReference type="PROSITE" id="PS51462">
    <property type="entry name" value="NUDIX"/>
    <property type="match status" value="1"/>
</dbReference>
<gene>
    <name evidence="2" type="ORF">ACFVZC_14090</name>
</gene>
<evidence type="ECO:0000259" key="1">
    <source>
        <dbReference type="PROSITE" id="PS51462"/>
    </source>
</evidence>
<keyword evidence="2" id="KW-0378">Hydrolase</keyword>
<evidence type="ECO:0000313" key="3">
    <source>
        <dbReference type="Proteomes" id="UP001601627"/>
    </source>
</evidence>
<feature type="domain" description="Nudix hydrolase" evidence="1">
    <location>
        <begin position="81"/>
        <end position="244"/>
    </location>
</feature>
<protein>
    <submittedName>
        <fullName evidence="2">NUDIX hydrolase</fullName>
        <ecNumber evidence="2">3.6.-.-</ecNumber>
    </submittedName>
</protein>
<name>A0ABW6Q5P3_9ACTN</name>
<evidence type="ECO:0000313" key="2">
    <source>
        <dbReference type="EMBL" id="MFF1274525.1"/>
    </source>
</evidence>
<comment type="caution">
    <text evidence="2">The sequence shown here is derived from an EMBL/GenBank/DDBJ whole genome shotgun (WGS) entry which is preliminary data.</text>
</comment>
<dbReference type="Proteomes" id="UP001601627">
    <property type="component" value="Unassembled WGS sequence"/>
</dbReference>
<dbReference type="RefSeq" id="WP_149547358.1">
    <property type="nucleotide sequence ID" value="NZ_JBHVZQ010000009.1"/>
</dbReference>
<sequence>MDLFAADRLRLVEALPPRLSPKERRAMDDAWDAAVRANPTLFDGPVAGCTGLEHDARGGLVLTWARATYRFYVLRRLPGASAGLPSLFVSVAQPADDGRLLVGRMASWTASPGRWQLPGGSVEPPPDGETLDLAALRRHAARELAEETGADTPADGLTPWQVTRGANGSVGVLFQAPPRPAAWLHDRHATLTATEHALGRTPELDRLALVRTPADLAPLTGPHVSYLEPVLRRHGRSWSGDGEP</sequence>
<accession>A0ABW6Q5P3</accession>
<dbReference type="EC" id="3.6.-.-" evidence="2"/>
<dbReference type="SUPFAM" id="SSF55811">
    <property type="entry name" value="Nudix"/>
    <property type="match status" value="1"/>
</dbReference>
<reference evidence="2 3" key="1">
    <citation type="submission" date="2024-09" db="EMBL/GenBank/DDBJ databases">
        <title>The Natural Products Discovery Center: Release of the First 8490 Sequenced Strains for Exploring Actinobacteria Biosynthetic Diversity.</title>
        <authorList>
            <person name="Kalkreuter E."/>
            <person name="Kautsar S.A."/>
            <person name="Yang D."/>
            <person name="Bader C.D."/>
            <person name="Teijaro C.N."/>
            <person name="Fluegel L."/>
            <person name="Davis C.M."/>
            <person name="Simpson J.R."/>
            <person name="Lauterbach L."/>
            <person name="Steele A.D."/>
            <person name="Gui C."/>
            <person name="Meng S."/>
            <person name="Li G."/>
            <person name="Viehrig K."/>
            <person name="Ye F."/>
            <person name="Su P."/>
            <person name="Kiefer A.F."/>
            <person name="Nichols A."/>
            <person name="Cepeda A.J."/>
            <person name="Yan W."/>
            <person name="Fan B."/>
            <person name="Jiang Y."/>
            <person name="Adhikari A."/>
            <person name="Zheng C.-J."/>
            <person name="Schuster L."/>
            <person name="Cowan T.M."/>
            <person name="Smanski M.J."/>
            <person name="Chevrette M.G."/>
            <person name="De Carvalho L.P.S."/>
            <person name="Shen B."/>
        </authorList>
    </citation>
    <scope>NUCLEOTIDE SEQUENCE [LARGE SCALE GENOMIC DNA]</scope>
    <source>
        <strain evidence="2 3">NPDC058328</strain>
    </source>
</reference>
<dbReference type="Gene3D" id="3.90.79.10">
    <property type="entry name" value="Nucleoside Triphosphate Pyrophosphohydrolase"/>
    <property type="match status" value="1"/>
</dbReference>
<proteinExistence type="predicted"/>
<dbReference type="InterPro" id="IPR015797">
    <property type="entry name" value="NUDIX_hydrolase-like_dom_sf"/>
</dbReference>
<organism evidence="2 3">
    <name type="scientific">Streptomyces marokkonensis</name>
    <dbReference type="NCBI Taxonomy" id="324855"/>
    <lineage>
        <taxon>Bacteria</taxon>
        <taxon>Bacillati</taxon>
        <taxon>Actinomycetota</taxon>
        <taxon>Actinomycetes</taxon>
        <taxon>Kitasatosporales</taxon>
        <taxon>Streptomycetaceae</taxon>
        <taxon>Streptomyces</taxon>
    </lineage>
</organism>